<evidence type="ECO:0000313" key="2">
    <source>
        <dbReference type="Proteomes" id="UP001237642"/>
    </source>
</evidence>
<keyword evidence="2" id="KW-1185">Reference proteome</keyword>
<proteinExistence type="predicted"/>
<evidence type="ECO:0000313" key="1">
    <source>
        <dbReference type="EMBL" id="KAK1386233.1"/>
    </source>
</evidence>
<name>A0AAD8IKE4_9APIA</name>
<dbReference type="EMBL" id="JAUIZM010000005">
    <property type="protein sequence ID" value="KAK1386233.1"/>
    <property type="molecule type" value="Genomic_DNA"/>
</dbReference>
<reference evidence="1" key="2">
    <citation type="submission" date="2023-05" db="EMBL/GenBank/DDBJ databases">
        <authorList>
            <person name="Schelkunov M.I."/>
        </authorList>
    </citation>
    <scope>NUCLEOTIDE SEQUENCE</scope>
    <source>
        <strain evidence="1">Hsosn_3</strain>
        <tissue evidence="1">Leaf</tissue>
    </source>
</reference>
<comment type="caution">
    <text evidence="1">The sequence shown here is derived from an EMBL/GenBank/DDBJ whole genome shotgun (WGS) entry which is preliminary data.</text>
</comment>
<organism evidence="1 2">
    <name type="scientific">Heracleum sosnowskyi</name>
    <dbReference type="NCBI Taxonomy" id="360622"/>
    <lineage>
        <taxon>Eukaryota</taxon>
        <taxon>Viridiplantae</taxon>
        <taxon>Streptophyta</taxon>
        <taxon>Embryophyta</taxon>
        <taxon>Tracheophyta</taxon>
        <taxon>Spermatophyta</taxon>
        <taxon>Magnoliopsida</taxon>
        <taxon>eudicotyledons</taxon>
        <taxon>Gunneridae</taxon>
        <taxon>Pentapetalae</taxon>
        <taxon>asterids</taxon>
        <taxon>campanulids</taxon>
        <taxon>Apiales</taxon>
        <taxon>Apiaceae</taxon>
        <taxon>Apioideae</taxon>
        <taxon>apioid superclade</taxon>
        <taxon>Tordylieae</taxon>
        <taxon>Tordyliinae</taxon>
        <taxon>Heracleum</taxon>
    </lineage>
</organism>
<sequence>MQLLARLLRQGTSSARFIYQFVTRQSIGSAFLRGSSLFGGIKFNSYRGAFGYGMSGGACLRGCASTLQQYGSYGSGGKYGGCMEYLSDQMNTPYGEMMYYPNNANGDKYFQVVHPISHAKEISRKLITLLTLNIRLWLHQTLLFTSPTNIPSALFSLYIVPPYGAFI</sequence>
<accession>A0AAD8IKE4</accession>
<gene>
    <name evidence="1" type="ORF">POM88_023968</name>
</gene>
<dbReference type="AlphaFoldDB" id="A0AAD8IKE4"/>
<protein>
    <submittedName>
        <fullName evidence="1">Uncharacterized protein</fullName>
    </submittedName>
</protein>
<dbReference type="Proteomes" id="UP001237642">
    <property type="component" value="Unassembled WGS sequence"/>
</dbReference>
<reference evidence="1" key="1">
    <citation type="submission" date="2023-02" db="EMBL/GenBank/DDBJ databases">
        <title>Genome of toxic invasive species Heracleum sosnowskyi carries increased number of genes despite the absence of recent whole-genome duplications.</title>
        <authorList>
            <person name="Schelkunov M."/>
            <person name="Shtratnikova V."/>
            <person name="Makarenko M."/>
            <person name="Klepikova A."/>
            <person name="Omelchenko D."/>
            <person name="Novikova G."/>
            <person name="Obukhova E."/>
            <person name="Bogdanov V."/>
            <person name="Penin A."/>
            <person name="Logacheva M."/>
        </authorList>
    </citation>
    <scope>NUCLEOTIDE SEQUENCE</scope>
    <source>
        <strain evidence="1">Hsosn_3</strain>
        <tissue evidence="1">Leaf</tissue>
    </source>
</reference>